<dbReference type="GO" id="GO:0033214">
    <property type="term" value="P:siderophore-iron import into cell"/>
    <property type="evidence" value="ECO:0007669"/>
    <property type="project" value="TreeGrafter"/>
</dbReference>
<dbReference type="RefSeq" id="WP_234991794.1">
    <property type="nucleotide sequence ID" value="NZ_FWFG01000004.1"/>
</dbReference>
<keyword evidence="5 9" id="KW-0812">Transmembrane</keyword>
<dbReference type="GO" id="GO:0022857">
    <property type="term" value="F:transmembrane transporter activity"/>
    <property type="evidence" value="ECO:0007669"/>
    <property type="project" value="InterPro"/>
</dbReference>
<feature type="transmembrane region" description="Helical" evidence="9">
    <location>
        <begin position="285"/>
        <end position="314"/>
    </location>
</feature>
<feature type="transmembrane region" description="Helical" evidence="9">
    <location>
        <begin position="106"/>
        <end position="124"/>
    </location>
</feature>
<evidence type="ECO:0000256" key="8">
    <source>
        <dbReference type="SAM" id="MobiDB-lite"/>
    </source>
</evidence>
<evidence type="ECO:0000256" key="4">
    <source>
        <dbReference type="ARBA" id="ARBA00022475"/>
    </source>
</evidence>
<evidence type="ECO:0000256" key="5">
    <source>
        <dbReference type="ARBA" id="ARBA00022692"/>
    </source>
</evidence>
<name>A0A1X6WUL9_9MICO</name>
<dbReference type="SUPFAM" id="SSF81345">
    <property type="entry name" value="ABC transporter involved in vitamin B12 uptake, BtuC"/>
    <property type="match status" value="1"/>
</dbReference>
<dbReference type="InterPro" id="IPR037294">
    <property type="entry name" value="ABC_BtuC-like"/>
</dbReference>
<comment type="similarity">
    <text evidence="2">Belongs to the binding-protein-dependent transport system permease family. FecCD subfamily.</text>
</comment>
<dbReference type="Proteomes" id="UP000195981">
    <property type="component" value="Unassembled WGS sequence"/>
</dbReference>
<feature type="transmembrane region" description="Helical" evidence="9">
    <location>
        <begin position="353"/>
        <end position="374"/>
    </location>
</feature>
<sequence length="380" mass="37404">MTAQRTARRPRVPDGPAAQGTRGGASPAPAARTADALAVIADLRRRTRRRLLAVTGVLALLLVGAMAVRVLLGDYTVTIADFVRILRGTVIPGASYIVLEVKLPRALAGALAGFALGASGALFRRTLRNPLASPDILGVTSGAAAAAVLVLTLLGWRGAPMAIAALAGALGASALILGFARVGRGGGGAAGAIGGQRVIVAGIAIGALGQAIVSGALTLLSTFDLQTAMIWTAGSLNGVTWTRIAWLALALVVLVPVAVWLHRALAPADLGEDLAHGLGAPAGRAGLGALVAGALLAAAATAAVGPLAFVALLSTPIARALAGGRASVGIAGLVGAVVVVLADFVGGELIGDVPLPAGVLTGAVGAPLMLWLLISAARKG</sequence>
<feature type="transmembrane region" description="Helical" evidence="9">
    <location>
        <begin position="161"/>
        <end position="179"/>
    </location>
</feature>
<dbReference type="EMBL" id="FWFG01000004">
    <property type="protein sequence ID" value="SLM87772.1"/>
    <property type="molecule type" value="Genomic_DNA"/>
</dbReference>
<feature type="transmembrane region" description="Helical" evidence="9">
    <location>
        <begin position="244"/>
        <end position="265"/>
    </location>
</feature>
<feature type="region of interest" description="Disordered" evidence="8">
    <location>
        <begin position="1"/>
        <end position="30"/>
    </location>
</feature>
<feature type="transmembrane region" description="Helical" evidence="9">
    <location>
        <begin position="78"/>
        <end position="99"/>
    </location>
</feature>
<reference evidence="10 11" key="1">
    <citation type="submission" date="2017-02" db="EMBL/GenBank/DDBJ databases">
        <authorList>
            <person name="Peterson S.W."/>
        </authorList>
    </citation>
    <scope>NUCLEOTIDE SEQUENCE [LARGE SCALE GENOMIC DNA]</scope>
    <source>
        <strain evidence="10 11">CIP104813</strain>
    </source>
</reference>
<feature type="transmembrane region" description="Helical" evidence="9">
    <location>
        <begin position="326"/>
        <end position="347"/>
    </location>
</feature>
<evidence type="ECO:0000256" key="7">
    <source>
        <dbReference type="ARBA" id="ARBA00023136"/>
    </source>
</evidence>
<evidence type="ECO:0000256" key="6">
    <source>
        <dbReference type="ARBA" id="ARBA00022989"/>
    </source>
</evidence>
<protein>
    <submittedName>
        <fullName evidence="10">ABC-type Fe3+-siderophore transport system, permease 2 component</fullName>
    </submittedName>
</protein>
<keyword evidence="6 9" id="KW-1133">Transmembrane helix</keyword>
<evidence type="ECO:0000313" key="11">
    <source>
        <dbReference type="Proteomes" id="UP000195981"/>
    </source>
</evidence>
<dbReference type="GO" id="GO:0005886">
    <property type="term" value="C:plasma membrane"/>
    <property type="evidence" value="ECO:0007669"/>
    <property type="project" value="UniProtKB-SubCell"/>
</dbReference>
<evidence type="ECO:0000256" key="1">
    <source>
        <dbReference type="ARBA" id="ARBA00004651"/>
    </source>
</evidence>
<organism evidence="10 11">
    <name type="scientific">Brachybacterium nesterenkovii</name>
    <dbReference type="NCBI Taxonomy" id="47847"/>
    <lineage>
        <taxon>Bacteria</taxon>
        <taxon>Bacillati</taxon>
        <taxon>Actinomycetota</taxon>
        <taxon>Actinomycetes</taxon>
        <taxon>Micrococcales</taxon>
        <taxon>Dermabacteraceae</taxon>
        <taxon>Brachybacterium</taxon>
    </lineage>
</organism>
<feature type="transmembrane region" description="Helical" evidence="9">
    <location>
        <begin position="199"/>
        <end position="223"/>
    </location>
</feature>
<keyword evidence="7 9" id="KW-0472">Membrane</keyword>
<dbReference type="PANTHER" id="PTHR30472">
    <property type="entry name" value="FERRIC ENTEROBACTIN TRANSPORT SYSTEM PERMEASE PROTEIN"/>
    <property type="match status" value="1"/>
</dbReference>
<evidence type="ECO:0000256" key="2">
    <source>
        <dbReference type="ARBA" id="ARBA00007935"/>
    </source>
</evidence>
<keyword evidence="4" id="KW-1003">Cell membrane</keyword>
<dbReference type="Pfam" id="PF01032">
    <property type="entry name" value="FecCD"/>
    <property type="match status" value="1"/>
</dbReference>
<gene>
    <name evidence="10" type="ORF">FM110_00300</name>
</gene>
<comment type="subcellular location">
    <subcellularLocation>
        <location evidence="1">Cell membrane</location>
        <topology evidence="1">Multi-pass membrane protein</topology>
    </subcellularLocation>
</comment>
<dbReference type="AlphaFoldDB" id="A0A1X6WUL9"/>
<evidence type="ECO:0000256" key="3">
    <source>
        <dbReference type="ARBA" id="ARBA00022448"/>
    </source>
</evidence>
<feature type="compositionally biased region" description="Basic residues" evidence="8">
    <location>
        <begin position="1"/>
        <end position="10"/>
    </location>
</feature>
<evidence type="ECO:0000256" key="9">
    <source>
        <dbReference type="SAM" id="Phobius"/>
    </source>
</evidence>
<evidence type="ECO:0000313" key="10">
    <source>
        <dbReference type="EMBL" id="SLM87772.1"/>
    </source>
</evidence>
<dbReference type="PANTHER" id="PTHR30472:SF24">
    <property type="entry name" value="FERRIC ENTEROBACTIN TRANSPORT SYSTEM PERMEASE PROTEIN FEPG"/>
    <property type="match status" value="1"/>
</dbReference>
<feature type="transmembrane region" description="Helical" evidence="9">
    <location>
        <begin position="136"/>
        <end position="154"/>
    </location>
</feature>
<accession>A0A1X6WUL9</accession>
<feature type="transmembrane region" description="Helical" evidence="9">
    <location>
        <begin position="51"/>
        <end position="72"/>
    </location>
</feature>
<proteinExistence type="inferred from homology"/>
<keyword evidence="11" id="KW-1185">Reference proteome</keyword>
<dbReference type="Gene3D" id="1.10.3470.10">
    <property type="entry name" value="ABC transporter involved in vitamin B12 uptake, BtuC"/>
    <property type="match status" value="1"/>
</dbReference>
<keyword evidence="3" id="KW-0813">Transport</keyword>
<dbReference type="InterPro" id="IPR000522">
    <property type="entry name" value="ABC_transptr_permease_BtuC"/>
</dbReference>